<evidence type="ECO:0000256" key="4">
    <source>
        <dbReference type="ARBA" id="ARBA00016902"/>
    </source>
</evidence>
<comment type="function">
    <text evidence="12">Involved in protein export. Acts as a chaperone by maintaining the newly synthesized protein in an open conformation. Functions as a peptidyl-prolyl cis-trans isomerase.</text>
</comment>
<dbReference type="PANTHER" id="PTHR30560">
    <property type="entry name" value="TRIGGER FACTOR CHAPERONE AND PEPTIDYL-PROLYL CIS/TRANS ISOMERASE"/>
    <property type="match status" value="1"/>
</dbReference>
<dbReference type="InterPro" id="IPR008880">
    <property type="entry name" value="Trigger_fac_C"/>
</dbReference>
<comment type="subcellular location">
    <subcellularLocation>
        <location evidence="12">Cytoplasm</location>
    </subcellularLocation>
    <text evidence="12">About half TF is bound to the ribosome near the polypeptide exit tunnel while the other half is free in the cytoplasm.</text>
</comment>
<dbReference type="GO" id="GO:0043022">
    <property type="term" value="F:ribosome binding"/>
    <property type="evidence" value="ECO:0007669"/>
    <property type="project" value="TreeGrafter"/>
</dbReference>
<dbReference type="PROSITE" id="PS50059">
    <property type="entry name" value="FKBP_PPIASE"/>
    <property type="match status" value="1"/>
</dbReference>
<evidence type="ECO:0000256" key="8">
    <source>
        <dbReference type="ARBA" id="ARBA00023186"/>
    </source>
</evidence>
<keyword evidence="5 12" id="KW-0963">Cytoplasm</keyword>
<dbReference type="GO" id="GO:0015031">
    <property type="term" value="P:protein transport"/>
    <property type="evidence" value="ECO:0007669"/>
    <property type="project" value="UniProtKB-UniRule"/>
</dbReference>
<evidence type="ECO:0000256" key="11">
    <source>
        <dbReference type="ARBA" id="ARBA00029986"/>
    </source>
</evidence>
<dbReference type="HAMAP" id="MF_00303">
    <property type="entry name" value="Trigger_factor_Tig"/>
    <property type="match status" value="1"/>
</dbReference>
<dbReference type="PANTHER" id="PTHR30560:SF3">
    <property type="entry name" value="TRIGGER FACTOR-LIKE PROTEIN TIG, CHLOROPLASTIC"/>
    <property type="match status" value="1"/>
</dbReference>
<evidence type="ECO:0000256" key="14">
    <source>
        <dbReference type="RuleBase" id="RU003914"/>
    </source>
</evidence>
<dbReference type="GeneID" id="61764526"/>
<organism evidence="16 17">
    <name type="scientific">Serratia rubidaea</name>
    <name type="common">Serratia marinorubra</name>
    <dbReference type="NCBI Taxonomy" id="61652"/>
    <lineage>
        <taxon>Bacteria</taxon>
        <taxon>Pseudomonadati</taxon>
        <taxon>Pseudomonadota</taxon>
        <taxon>Gammaproteobacteria</taxon>
        <taxon>Enterobacterales</taxon>
        <taxon>Yersiniaceae</taxon>
        <taxon>Serratia</taxon>
    </lineage>
</organism>
<dbReference type="GO" id="GO:0044183">
    <property type="term" value="F:protein folding chaperone"/>
    <property type="evidence" value="ECO:0007669"/>
    <property type="project" value="TreeGrafter"/>
</dbReference>
<evidence type="ECO:0000256" key="7">
    <source>
        <dbReference type="ARBA" id="ARBA00023110"/>
    </source>
</evidence>
<evidence type="ECO:0000256" key="5">
    <source>
        <dbReference type="ARBA" id="ARBA00022490"/>
    </source>
</evidence>
<dbReference type="GO" id="GO:0005737">
    <property type="term" value="C:cytoplasm"/>
    <property type="evidence" value="ECO:0007669"/>
    <property type="project" value="UniProtKB-SubCell"/>
</dbReference>
<dbReference type="GO" id="GO:0003755">
    <property type="term" value="F:peptidyl-prolyl cis-trans isomerase activity"/>
    <property type="evidence" value="ECO:0007669"/>
    <property type="project" value="UniProtKB-UniRule"/>
</dbReference>
<keyword evidence="9 12" id="KW-0413">Isomerase</keyword>
<dbReference type="SUPFAM" id="SSF109998">
    <property type="entry name" value="Triger factor/SurA peptide-binding domain-like"/>
    <property type="match status" value="1"/>
</dbReference>
<evidence type="ECO:0000313" key="17">
    <source>
        <dbReference type="Proteomes" id="UP000307968"/>
    </source>
</evidence>
<dbReference type="Gene3D" id="3.10.50.40">
    <property type="match status" value="1"/>
</dbReference>
<dbReference type="PIRSF" id="PIRSF003095">
    <property type="entry name" value="Trigger_factor"/>
    <property type="match status" value="1"/>
</dbReference>
<comment type="catalytic activity">
    <reaction evidence="1 12 13">
        <text>[protein]-peptidylproline (omega=180) = [protein]-peptidylproline (omega=0)</text>
        <dbReference type="Rhea" id="RHEA:16237"/>
        <dbReference type="Rhea" id="RHEA-COMP:10747"/>
        <dbReference type="Rhea" id="RHEA-COMP:10748"/>
        <dbReference type="ChEBI" id="CHEBI:83833"/>
        <dbReference type="ChEBI" id="CHEBI:83834"/>
        <dbReference type="EC" id="5.2.1.8"/>
    </reaction>
</comment>
<dbReference type="GO" id="GO:0043335">
    <property type="term" value="P:protein unfolding"/>
    <property type="evidence" value="ECO:0007669"/>
    <property type="project" value="TreeGrafter"/>
</dbReference>
<reference evidence="16 17" key="1">
    <citation type="submission" date="2019-05" db="EMBL/GenBank/DDBJ databases">
        <authorList>
            <consortium name="Pathogen Informatics"/>
        </authorList>
    </citation>
    <scope>NUCLEOTIDE SEQUENCE [LARGE SCALE GENOMIC DNA]</scope>
    <source>
        <strain evidence="16 17">NCTC12971</strain>
    </source>
</reference>
<comment type="similarity">
    <text evidence="2 12 14">Belongs to the FKBP-type PPIase family. Tig subfamily.</text>
</comment>
<dbReference type="InterPro" id="IPR005215">
    <property type="entry name" value="Trig_fac"/>
</dbReference>
<keyword evidence="7 12" id="KW-0697">Rotamase</keyword>
<dbReference type="InterPro" id="IPR027304">
    <property type="entry name" value="Trigger_fact/SurA_dom_sf"/>
</dbReference>
<evidence type="ECO:0000256" key="1">
    <source>
        <dbReference type="ARBA" id="ARBA00000971"/>
    </source>
</evidence>
<dbReference type="Pfam" id="PF00254">
    <property type="entry name" value="FKBP_C"/>
    <property type="match status" value="1"/>
</dbReference>
<dbReference type="SUPFAM" id="SSF54534">
    <property type="entry name" value="FKBP-like"/>
    <property type="match status" value="1"/>
</dbReference>
<dbReference type="Pfam" id="PF05698">
    <property type="entry name" value="Trigger_C"/>
    <property type="match status" value="1"/>
</dbReference>
<accession>A0A4V6JH83</accession>
<comment type="domain">
    <text evidence="12">Consists of 3 domains; the N-terminus binds the ribosome, the middle domain has PPIase activity, while the C-terminus has intrinsic chaperone activity on its own.</text>
</comment>
<dbReference type="Pfam" id="PF05697">
    <property type="entry name" value="Trigger_N"/>
    <property type="match status" value="1"/>
</dbReference>
<keyword evidence="10 12" id="KW-0131">Cell cycle</keyword>
<evidence type="ECO:0000256" key="13">
    <source>
        <dbReference type="PROSITE-ProRule" id="PRU00277"/>
    </source>
</evidence>
<proteinExistence type="inferred from homology"/>
<keyword evidence="6 12" id="KW-0132">Cell division</keyword>
<dbReference type="NCBIfam" id="TIGR00115">
    <property type="entry name" value="tig"/>
    <property type="match status" value="1"/>
</dbReference>
<dbReference type="Gene3D" id="3.30.70.1050">
    <property type="entry name" value="Trigger factor ribosome-binding domain"/>
    <property type="match status" value="1"/>
</dbReference>
<dbReference type="AlphaFoldDB" id="A0A4V6JH83"/>
<dbReference type="SUPFAM" id="SSF102735">
    <property type="entry name" value="Trigger factor ribosome-binding domain"/>
    <property type="match status" value="1"/>
</dbReference>
<protein>
    <recommendedName>
        <fullName evidence="4 12">Trigger factor</fullName>
        <shortName evidence="12">TF</shortName>
        <ecNumber evidence="3 12">5.2.1.8</ecNumber>
    </recommendedName>
    <alternativeName>
        <fullName evidence="11 12">PPIase</fullName>
    </alternativeName>
</protein>
<keyword evidence="8 12" id="KW-0143">Chaperone</keyword>
<dbReference type="Proteomes" id="UP000307968">
    <property type="component" value="Chromosome"/>
</dbReference>
<dbReference type="FunFam" id="3.10.50.40:FF:000001">
    <property type="entry name" value="Trigger factor"/>
    <property type="match status" value="1"/>
</dbReference>
<dbReference type="RefSeq" id="WP_054305442.1">
    <property type="nucleotide sequence ID" value="NZ_CAMIPJ010000009.1"/>
</dbReference>
<dbReference type="EC" id="5.2.1.8" evidence="3 12"/>
<evidence type="ECO:0000256" key="3">
    <source>
        <dbReference type="ARBA" id="ARBA00013194"/>
    </source>
</evidence>
<dbReference type="Gene3D" id="1.10.3120.10">
    <property type="entry name" value="Trigger factor, C-terminal domain"/>
    <property type="match status" value="1"/>
</dbReference>
<dbReference type="InterPro" id="IPR046357">
    <property type="entry name" value="PPIase_dom_sf"/>
</dbReference>
<dbReference type="FunFam" id="1.10.3120.10:FF:000001">
    <property type="entry name" value="Trigger factor"/>
    <property type="match status" value="1"/>
</dbReference>
<dbReference type="InterPro" id="IPR036611">
    <property type="entry name" value="Trigger_fac_ribosome-bd_sf"/>
</dbReference>
<evidence type="ECO:0000259" key="15">
    <source>
        <dbReference type="PROSITE" id="PS50059"/>
    </source>
</evidence>
<evidence type="ECO:0000256" key="6">
    <source>
        <dbReference type="ARBA" id="ARBA00022618"/>
    </source>
</evidence>
<evidence type="ECO:0000256" key="12">
    <source>
        <dbReference type="HAMAP-Rule" id="MF_00303"/>
    </source>
</evidence>
<gene>
    <name evidence="12 16" type="primary">tig</name>
    <name evidence="16" type="ORF">NCTC12971_01250</name>
</gene>
<dbReference type="GO" id="GO:0051083">
    <property type="term" value="P:'de novo' cotranslational protein folding"/>
    <property type="evidence" value="ECO:0007669"/>
    <property type="project" value="TreeGrafter"/>
</dbReference>
<evidence type="ECO:0000256" key="9">
    <source>
        <dbReference type="ARBA" id="ARBA00023235"/>
    </source>
</evidence>
<sequence>MQVSVETTQGLGRRLSITVPADVIAQAVKKELINAAKSVRIDGFRKGKVPMNIVEQRYGASVRQDVLGDLMQRNFVDAIIKEKINPAGAPNYVPGEYKEGEDFSYTVEFEVYPDVELKGLENIEVEKPVVEVNDADVDTMLDTLRKQQATWKDTDRAVEAEDRVTVDFTGSIDGEEFEGGKAADFVLAMGQGRMIPGFEEGLVGHKAGEEFTIDVNFPEDYHAENLKGKAAKFAIVLKKVEERELPELTEEFIQRFGVADGSVDGLRAEVRKNMERELKGAVRNRVKTQVIDGLVNANDIDVPAALIDGEIDVLRRQAAQRFGGNEKQALELPRELFEEQAKRRVVVGLLLGEVISTNELKADEDRVKALIEEMASAYEDPSEVIEFYSKNKELMNNMRNVALEEQAVETLLANAKVSEKATTFSELMNQTQQA</sequence>
<dbReference type="EMBL" id="LR590463">
    <property type="protein sequence ID" value="VTP60763.1"/>
    <property type="molecule type" value="Genomic_DNA"/>
</dbReference>
<dbReference type="InterPro" id="IPR037041">
    <property type="entry name" value="Trigger_fac_C_sf"/>
</dbReference>
<dbReference type="GO" id="GO:0051301">
    <property type="term" value="P:cell division"/>
    <property type="evidence" value="ECO:0007669"/>
    <property type="project" value="UniProtKB-KW"/>
</dbReference>
<evidence type="ECO:0000313" key="16">
    <source>
        <dbReference type="EMBL" id="VTP60763.1"/>
    </source>
</evidence>
<evidence type="ECO:0000256" key="2">
    <source>
        <dbReference type="ARBA" id="ARBA00005464"/>
    </source>
</evidence>
<evidence type="ECO:0000256" key="10">
    <source>
        <dbReference type="ARBA" id="ARBA00023306"/>
    </source>
</evidence>
<dbReference type="InterPro" id="IPR008881">
    <property type="entry name" value="Trigger_fac_ribosome-bd_bac"/>
</dbReference>
<name>A0A4V6JH83_SERRU</name>
<feature type="domain" description="PPIase FKBP-type" evidence="15">
    <location>
        <begin position="161"/>
        <end position="246"/>
    </location>
</feature>
<dbReference type="FunFam" id="3.30.70.1050:FF:000001">
    <property type="entry name" value="Trigger factor"/>
    <property type="match status" value="1"/>
</dbReference>
<dbReference type="InterPro" id="IPR001179">
    <property type="entry name" value="PPIase_FKBP_dom"/>
</dbReference>